<evidence type="ECO:0000256" key="5">
    <source>
        <dbReference type="ARBA" id="ARBA00022723"/>
    </source>
</evidence>
<dbReference type="Proteomes" id="UP001304683">
    <property type="component" value="Chromosome"/>
</dbReference>
<dbReference type="Gene3D" id="3.40.640.10">
    <property type="entry name" value="Type I PLP-dependent aspartate aminotransferase-like (Major domain)"/>
    <property type="match status" value="1"/>
</dbReference>
<evidence type="ECO:0000256" key="9">
    <source>
        <dbReference type="ARBA" id="ARBA00050776"/>
    </source>
</evidence>
<evidence type="ECO:0000256" key="3">
    <source>
        <dbReference type="ARBA" id="ARBA00012239"/>
    </source>
</evidence>
<evidence type="ECO:0000256" key="1">
    <source>
        <dbReference type="ARBA" id="ARBA00001933"/>
    </source>
</evidence>
<dbReference type="PANTHER" id="PTHR11601:SF34">
    <property type="entry name" value="CYSTEINE DESULFURASE"/>
    <property type="match status" value="1"/>
</dbReference>
<protein>
    <recommendedName>
        <fullName evidence="3">cysteine desulfurase</fullName>
        <ecNumber evidence="3">2.8.1.7</ecNumber>
    </recommendedName>
</protein>
<comment type="similarity">
    <text evidence="2">Belongs to the class-V pyridoxal-phosphate-dependent aminotransferase family. NifS/IscS subfamily.</text>
</comment>
<comment type="catalytic activity">
    <reaction evidence="9">
        <text>(sulfur carrier)-H + L-cysteine = (sulfur carrier)-SH + L-alanine</text>
        <dbReference type="Rhea" id="RHEA:43892"/>
        <dbReference type="Rhea" id="RHEA-COMP:14737"/>
        <dbReference type="Rhea" id="RHEA-COMP:14739"/>
        <dbReference type="ChEBI" id="CHEBI:29917"/>
        <dbReference type="ChEBI" id="CHEBI:35235"/>
        <dbReference type="ChEBI" id="CHEBI:57972"/>
        <dbReference type="ChEBI" id="CHEBI:64428"/>
        <dbReference type="EC" id="2.8.1.7"/>
    </reaction>
</comment>
<evidence type="ECO:0000259" key="11">
    <source>
        <dbReference type="Pfam" id="PF00266"/>
    </source>
</evidence>
<dbReference type="Gene3D" id="3.90.1150.10">
    <property type="entry name" value="Aspartate Aminotransferase, domain 1"/>
    <property type="match status" value="1"/>
</dbReference>
<reference evidence="12 13" key="1">
    <citation type="submission" date="2023-08" db="EMBL/GenBank/DDBJ databases">
        <title>Genome sequence of Thermaerobacter compostii strain Ins1, a spore-forming filamentous bacterium isolated from a deep geothermal reservoir.</title>
        <authorList>
            <person name="Bregnard D."/>
            <person name="Gonzalez D."/>
            <person name="Junier P."/>
        </authorList>
    </citation>
    <scope>NUCLEOTIDE SEQUENCE [LARGE SCALE GENOMIC DNA]</scope>
    <source>
        <strain evidence="12 13">Ins1</strain>
    </source>
</reference>
<dbReference type="Gene3D" id="1.10.260.50">
    <property type="match status" value="1"/>
</dbReference>
<dbReference type="InterPro" id="IPR016454">
    <property type="entry name" value="Cysteine_dSase"/>
</dbReference>
<dbReference type="Pfam" id="PF00266">
    <property type="entry name" value="Aminotran_5"/>
    <property type="match status" value="1"/>
</dbReference>
<dbReference type="EC" id="2.8.1.7" evidence="3"/>
<organism evidence="12 13">
    <name type="scientific">Thermaerobacter composti</name>
    <dbReference type="NCBI Taxonomy" id="554949"/>
    <lineage>
        <taxon>Bacteria</taxon>
        <taxon>Bacillati</taxon>
        <taxon>Bacillota</taxon>
        <taxon>Clostridia</taxon>
        <taxon>Eubacteriales</taxon>
        <taxon>Clostridiales Family XVII. Incertae Sedis</taxon>
        <taxon>Thermaerobacter</taxon>
    </lineage>
</organism>
<dbReference type="InterPro" id="IPR020578">
    <property type="entry name" value="Aminotrans_V_PyrdxlP_BS"/>
</dbReference>
<dbReference type="NCBIfam" id="NF002806">
    <property type="entry name" value="PRK02948.1"/>
    <property type="match status" value="1"/>
</dbReference>
<keyword evidence="5" id="KW-0479">Metal-binding</keyword>
<name>A0ABZ0QKP8_9FIRM</name>
<gene>
    <name evidence="12" type="ORF">Q5761_06300</name>
</gene>
<dbReference type="PIRSF" id="PIRSF005572">
    <property type="entry name" value="NifS"/>
    <property type="match status" value="1"/>
</dbReference>
<dbReference type="PROSITE" id="PS00595">
    <property type="entry name" value="AA_TRANSFER_CLASS_5"/>
    <property type="match status" value="1"/>
</dbReference>
<evidence type="ECO:0000256" key="10">
    <source>
        <dbReference type="RuleBase" id="RU004504"/>
    </source>
</evidence>
<dbReference type="RefSeq" id="WP_318749925.1">
    <property type="nucleotide sequence ID" value="NZ_CP132508.1"/>
</dbReference>
<evidence type="ECO:0000313" key="12">
    <source>
        <dbReference type="EMBL" id="WPD18006.1"/>
    </source>
</evidence>
<accession>A0ABZ0QKP8</accession>
<proteinExistence type="inferred from homology"/>
<evidence type="ECO:0000313" key="13">
    <source>
        <dbReference type="Proteomes" id="UP001304683"/>
    </source>
</evidence>
<dbReference type="InterPro" id="IPR015422">
    <property type="entry name" value="PyrdxlP-dep_Trfase_small"/>
</dbReference>
<evidence type="ECO:0000256" key="7">
    <source>
        <dbReference type="ARBA" id="ARBA00023004"/>
    </source>
</evidence>
<evidence type="ECO:0000256" key="6">
    <source>
        <dbReference type="ARBA" id="ARBA00022898"/>
    </source>
</evidence>
<keyword evidence="4" id="KW-0808">Transferase</keyword>
<feature type="domain" description="Aminotransferase class V" evidence="11">
    <location>
        <begin position="5"/>
        <end position="367"/>
    </location>
</feature>
<comment type="cofactor">
    <cofactor evidence="1 10">
        <name>pyridoxal 5'-phosphate</name>
        <dbReference type="ChEBI" id="CHEBI:597326"/>
    </cofactor>
</comment>
<dbReference type="PANTHER" id="PTHR11601">
    <property type="entry name" value="CYSTEINE DESULFURYLASE FAMILY MEMBER"/>
    <property type="match status" value="1"/>
</dbReference>
<keyword evidence="7" id="KW-0408">Iron</keyword>
<evidence type="ECO:0000256" key="4">
    <source>
        <dbReference type="ARBA" id="ARBA00022679"/>
    </source>
</evidence>
<dbReference type="EMBL" id="CP132508">
    <property type="protein sequence ID" value="WPD18006.1"/>
    <property type="molecule type" value="Genomic_DNA"/>
</dbReference>
<evidence type="ECO:0000256" key="8">
    <source>
        <dbReference type="ARBA" id="ARBA00023014"/>
    </source>
</evidence>
<evidence type="ECO:0000256" key="2">
    <source>
        <dbReference type="ARBA" id="ARBA00006490"/>
    </source>
</evidence>
<dbReference type="InterPro" id="IPR015424">
    <property type="entry name" value="PyrdxlP-dep_Trfase"/>
</dbReference>
<dbReference type="SUPFAM" id="SSF53383">
    <property type="entry name" value="PLP-dependent transferases"/>
    <property type="match status" value="1"/>
</dbReference>
<keyword evidence="13" id="KW-1185">Reference proteome</keyword>
<dbReference type="InterPro" id="IPR000192">
    <property type="entry name" value="Aminotrans_V_dom"/>
</dbReference>
<sequence>MAGRVYLDHAATTPLRPEVRQRMVEVLGEAWGNPSSLHAEGRAARAVVDQARVQVAELLGCRPREVVFTSGGTEADNLALKGVALAHRDRGRHIVTTAVEHPAVLEACAALERQGFEVTRVPVDGDGRVDPERVLAALRPDTILVSVMLVNNEVGTIQPVAEIAAAARARGVLVHTDAVQAAGVLLLDVEALGVDLLSLSAHKIGGPKGAGALYVRAGTQLLPLLDGGGQERRLRSGTENTAAIAGFGVAAELAARECRDRAARLARLQRRLEEGIRARIPDARIHGAGAPRAPHITNVGLPGVTADTVLIQLDLEGIAASSGSACSAGTPEPSHVLQAMGLAADEAFGAVRFSLGDGNSEADVDRVLEVLPRVVERARRAQALGLAGA</sequence>
<keyword evidence="6" id="KW-0663">Pyridoxal phosphate</keyword>
<dbReference type="InterPro" id="IPR015421">
    <property type="entry name" value="PyrdxlP-dep_Trfase_major"/>
</dbReference>
<keyword evidence="8" id="KW-0411">Iron-sulfur</keyword>